<evidence type="ECO:0000259" key="3">
    <source>
        <dbReference type="Pfam" id="PF00501"/>
    </source>
</evidence>
<dbReference type="RefSeq" id="WP_061253982.1">
    <property type="nucleotide sequence ID" value="NZ_JBFALK010000014.1"/>
</dbReference>
<evidence type="ECO:0000256" key="1">
    <source>
        <dbReference type="ARBA" id="ARBA00006432"/>
    </source>
</evidence>
<dbReference type="PROSITE" id="PS00455">
    <property type="entry name" value="AMP_BINDING"/>
    <property type="match status" value="1"/>
</dbReference>
<evidence type="ECO:0000256" key="2">
    <source>
        <dbReference type="ARBA" id="ARBA00022598"/>
    </source>
</evidence>
<dbReference type="PANTHER" id="PTHR43201:SF5">
    <property type="entry name" value="MEDIUM-CHAIN ACYL-COA LIGASE ACSF2, MITOCHONDRIAL"/>
    <property type="match status" value="1"/>
</dbReference>
<dbReference type="EMBL" id="JBFALK010000014">
    <property type="protein sequence ID" value="MEV0971839.1"/>
    <property type="molecule type" value="Genomic_DNA"/>
</dbReference>
<dbReference type="InterPro" id="IPR045851">
    <property type="entry name" value="AMP-bd_C_sf"/>
</dbReference>
<reference evidence="5 6" key="1">
    <citation type="submission" date="2024-06" db="EMBL/GenBank/DDBJ databases">
        <title>The Natural Products Discovery Center: Release of the First 8490 Sequenced Strains for Exploring Actinobacteria Biosynthetic Diversity.</title>
        <authorList>
            <person name="Kalkreuter E."/>
            <person name="Kautsar S.A."/>
            <person name="Yang D."/>
            <person name="Bader C.D."/>
            <person name="Teijaro C.N."/>
            <person name="Fluegel L."/>
            <person name="Davis C.M."/>
            <person name="Simpson J.R."/>
            <person name="Lauterbach L."/>
            <person name="Steele A.D."/>
            <person name="Gui C."/>
            <person name="Meng S."/>
            <person name="Li G."/>
            <person name="Viehrig K."/>
            <person name="Ye F."/>
            <person name="Su P."/>
            <person name="Kiefer A.F."/>
            <person name="Nichols A."/>
            <person name="Cepeda A.J."/>
            <person name="Yan W."/>
            <person name="Fan B."/>
            <person name="Jiang Y."/>
            <person name="Adhikari A."/>
            <person name="Zheng C.-J."/>
            <person name="Schuster L."/>
            <person name="Cowan T.M."/>
            <person name="Smanski M.J."/>
            <person name="Chevrette M.G."/>
            <person name="De Carvalho L.P.S."/>
            <person name="Shen B."/>
        </authorList>
    </citation>
    <scope>NUCLEOTIDE SEQUENCE [LARGE SCALE GENOMIC DNA]</scope>
    <source>
        <strain evidence="5 6">NPDC050100</strain>
    </source>
</reference>
<sequence length="515" mass="55522">MTRQEQWPDLTIDAAVRAHARMRPDAPAIVGPASSLTWRELDEAADRGAAFLAGHGVGPGSRVGWLGQNDVAFPAVLLAIWRRRASMVGLNWRLPTAGQREAVAFVDLAHLVSTAEFAERGQEAAHGLTTHSAVDSTLPLWPDSSAVEPLEPGYDDEAIVYFTSGSTGVPKAVPLTRLANELSVANPQVHRFTTESRQLIVPPVFHLAGATWVQYGLRFGTTQVYVAGGAPASLVEELAGHRITHTVLVPTLIRAIVDHLQKHPRPLPDLRHVAYGASPITVSLLSEAIDVLGCELCQIYGMTEAGAPVTCLPPEDHRLDPENAGRLASAGRLVENVELSVRDLVTGEEVPVGTPGELHFRTPFMMRGYIGRDDATRSVLTGGWLNTRDVGYLDGDGYVHVEGRSDHMIVTGGENVHPAEVENVIDQMPEILECAVYGVPDDVWGRLVCAAVVPRDDGLTEQAVIEHCRRFLPGYKVPKRIRILPELPRTATGKIVRATLLAGETGAGAGGEAER</sequence>
<comment type="similarity">
    <text evidence="1">Belongs to the ATP-dependent AMP-binding enzyme family.</text>
</comment>
<dbReference type="PANTHER" id="PTHR43201">
    <property type="entry name" value="ACYL-COA SYNTHETASE"/>
    <property type="match status" value="1"/>
</dbReference>
<proteinExistence type="inferred from homology"/>
<name>A0ABV3GJL4_MICGL</name>
<keyword evidence="2" id="KW-0436">Ligase</keyword>
<accession>A0ABV3GJL4</accession>
<feature type="domain" description="AMP-dependent synthetase/ligase" evidence="3">
    <location>
        <begin position="17"/>
        <end position="369"/>
    </location>
</feature>
<dbReference type="InterPro" id="IPR025110">
    <property type="entry name" value="AMP-bd_C"/>
</dbReference>
<organism evidence="5 6">
    <name type="scientific">Microtetraspora glauca</name>
    <dbReference type="NCBI Taxonomy" id="1996"/>
    <lineage>
        <taxon>Bacteria</taxon>
        <taxon>Bacillati</taxon>
        <taxon>Actinomycetota</taxon>
        <taxon>Actinomycetes</taxon>
        <taxon>Streptosporangiales</taxon>
        <taxon>Streptosporangiaceae</taxon>
        <taxon>Microtetraspora</taxon>
    </lineage>
</organism>
<dbReference type="Gene3D" id="3.40.50.12780">
    <property type="entry name" value="N-terminal domain of ligase-like"/>
    <property type="match status" value="1"/>
</dbReference>
<comment type="caution">
    <text evidence="5">The sequence shown here is derived from an EMBL/GenBank/DDBJ whole genome shotgun (WGS) entry which is preliminary data.</text>
</comment>
<evidence type="ECO:0000313" key="6">
    <source>
        <dbReference type="Proteomes" id="UP001551675"/>
    </source>
</evidence>
<dbReference type="InterPro" id="IPR020845">
    <property type="entry name" value="AMP-binding_CS"/>
</dbReference>
<keyword evidence="6" id="KW-1185">Reference proteome</keyword>
<feature type="domain" description="AMP-binding enzyme C-terminal" evidence="4">
    <location>
        <begin position="420"/>
        <end position="494"/>
    </location>
</feature>
<evidence type="ECO:0000259" key="4">
    <source>
        <dbReference type="Pfam" id="PF13193"/>
    </source>
</evidence>
<dbReference type="InterPro" id="IPR042099">
    <property type="entry name" value="ANL_N_sf"/>
</dbReference>
<gene>
    <name evidence="5" type="ORF">AB0I59_24815</name>
</gene>
<dbReference type="InterPro" id="IPR000873">
    <property type="entry name" value="AMP-dep_synth/lig_dom"/>
</dbReference>
<dbReference type="Gene3D" id="3.30.300.30">
    <property type="match status" value="1"/>
</dbReference>
<dbReference type="SUPFAM" id="SSF56801">
    <property type="entry name" value="Acetyl-CoA synthetase-like"/>
    <property type="match status" value="1"/>
</dbReference>
<dbReference type="Pfam" id="PF00501">
    <property type="entry name" value="AMP-binding"/>
    <property type="match status" value="1"/>
</dbReference>
<dbReference type="Pfam" id="PF13193">
    <property type="entry name" value="AMP-binding_C"/>
    <property type="match status" value="1"/>
</dbReference>
<dbReference type="Proteomes" id="UP001551675">
    <property type="component" value="Unassembled WGS sequence"/>
</dbReference>
<evidence type="ECO:0000313" key="5">
    <source>
        <dbReference type="EMBL" id="MEV0971839.1"/>
    </source>
</evidence>
<protein>
    <submittedName>
        <fullName evidence="5">AMP-binding protein</fullName>
    </submittedName>
</protein>